<evidence type="ECO:0000313" key="3">
    <source>
        <dbReference type="Proteomes" id="UP000054926"/>
    </source>
</evidence>
<dbReference type="STRING" id="947033.Lste_1081"/>
<comment type="caution">
    <text evidence="2">The sequence shown here is derived from an EMBL/GenBank/DDBJ whole genome shotgun (WGS) entry which is preliminary data.</text>
</comment>
<evidence type="ECO:0000256" key="1">
    <source>
        <dbReference type="SAM" id="MobiDB-lite"/>
    </source>
</evidence>
<dbReference type="Proteomes" id="UP000054926">
    <property type="component" value="Unassembled WGS sequence"/>
</dbReference>
<evidence type="ECO:0000313" key="2">
    <source>
        <dbReference type="EMBL" id="KTD67923.1"/>
    </source>
</evidence>
<gene>
    <name evidence="2" type="ORF">Lste_1081</name>
</gene>
<sequence>MAERSNAAVLKTVEGQPSQGSNPCLSAKFLTVINQQLLIKYCSKKLTFEENIHSLQLQQKTQCAHMYREDGSYAIEII</sequence>
<name>A0A0W0ZGL8_9GAMM</name>
<keyword evidence="3" id="KW-1185">Reference proteome</keyword>
<protein>
    <submittedName>
        <fullName evidence="2">Uncharacterized protein</fullName>
    </submittedName>
</protein>
<dbReference type="EMBL" id="LNYY01000019">
    <property type="protein sequence ID" value="KTD67923.1"/>
    <property type="molecule type" value="Genomic_DNA"/>
</dbReference>
<organism evidence="2 3">
    <name type="scientific">Legionella steelei</name>
    <dbReference type="NCBI Taxonomy" id="947033"/>
    <lineage>
        <taxon>Bacteria</taxon>
        <taxon>Pseudomonadati</taxon>
        <taxon>Pseudomonadota</taxon>
        <taxon>Gammaproteobacteria</taxon>
        <taxon>Legionellales</taxon>
        <taxon>Legionellaceae</taxon>
        <taxon>Legionella</taxon>
    </lineage>
</organism>
<reference evidence="2 3" key="1">
    <citation type="submission" date="2015-11" db="EMBL/GenBank/DDBJ databases">
        <title>Genomic analysis of 38 Legionella species identifies large and diverse effector repertoires.</title>
        <authorList>
            <person name="Burstein D."/>
            <person name="Amaro F."/>
            <person name="Zusman T."/>
            <person name="Lifshitz Z."/>
            <person name="Cohen O."/>
            <person name="Gilbert J.A."/>
            <person name="Pupko T."/>
            <person name="Shuman H.A."/>
            <person name="Segal G."/>
        </authorList>
    </citation>
    <scope>NUCLEOTIDE SEQUENCE [LARGE SCALE GENOMIC DNA]</scope>
    <source>
        <strain evidence="2 3">IMVS3376</strain>
    </source>
</reference>
<dbReference type="AlphaFoldDB" id="A0A0W0ZGL8"/>
<accession>A0A0W0ZGL8</accession>
<feature type="region of interest" description="Disordered" evidence="1">
    <location>
        <begin position="1"/>
        <end position="20"/>
    </location>
</feature>
<proteinExistence type="predicted"/>